<keyword evidence="4" id="KW-0472">Membrane</keyword>
<dbReference type="Pfam" id="PF00496">
    <property type="entry name" value="SBP_bac_5"/>
    <property type="match status" value="1"/>
</dbReference>
<dbReference type="InterPro" id="IPR030678">
    <property type="entry name" value="Peptide/Ni-bd"/>
</dbReference>
<dbReference type="InterPro" id="IPR039424">
    <property type="entry name" value="SBP_5"/>
</dbReference>
<accession>A0ABM8BJA2</accession>
<evidence type="ECO:0000259" key="5">
    <source>
        <dbReference type="Pfam" id="PF00496"/>
    </source>
</evidence>
<keyword evidence="2" id="KW-0813">Transport</keyword>
<dbReference type="Gene3D" id="3.10.105.10">
    <property type="entry name" value="Dipeptide-binding Protein, Domain 3"/>
    <property type="match status" value="1"/>
</dbReference>
<reference evidence="7" key="1">
    <citation type="submission" date="2022-09" db="EMBL/GenBank/DDBJ databases">
        <title>Complete genome sequence of Vulcanisaeta souniana.</title>
        <authorList>
            <person name="Kato S."/>
            <person name="Itoh T."/>
            <person name="Ohkuma M."/>
        </authorList>
    </citation>
    <scope>NUCLEOTIDE SEQUENCE [LARGE SCALE GENOMIC DNA]</scope>
    <source>
        <strain evidence="7">JCM 11219</strain>
    </source>
</reference>
<sequence>MLLRMHGISKTVYIAVVFIIIVAIVIGAYYYIMTASHKPTTIKTTTNVTTPPPTTTVTCPLPSNTSVIVSIENEPPNSVDPATGFYAGEDEIMTNVYQGLIAFDVTNTSVTQFMPMLASSWWVAPNYTMYIFYIRHGAYFANGDPVNATTFWFSIYRVILMNQVDSSFYTNILYNGTEASITGYAIPWGACHALAFATGNNNFIINKTLCAYGLANILSNYNVHNETIQKVMSYPDQAIVVLNPYTVEFKLLQPYMFFLQDLAEYSASAVDPVFVDQNGGVVPNQQNTYMNTHTMGTGPYQVVQWVPGQMVVLQANPNYWAAELPPNETNIMLTPPKIKTVILEYTSSANQVMSMLESGKAQLMGPLSLPALPPLYLSTLEQNPCLKVVVEPPSAPTWLILMITLDAQKYPLNVTAVRVALVHAINYTEIIDTVAPGVGLPYVGPISPGMPFYNPSNLPPYNYDPNLSIEILKSLGFKLVLLNGTVINPNGQPLSLTLTYTSDDPAQVKIAQEVQVMLSQIGVQLTLNPVTTQQEEYLISQSCTAPTYPQMLIWYWYPSWPDPIYQDLVVQTNAMYSGIAGDVSCFNNTEVNSITNILPSVTNTTLITKYVTEVYNIIYQQAPDMWLYAIRQYWVQSCYVNGTYWNPGVLGYYFPLMYYNATVCVSK</sequence>
<dbReference type="EMBL" id="AP026830">
    <property type="protein sequence ID" value="BDR91031.1"/>
    <property type="molecule type" value="Genomic_DNA"/>
</dbReference>
<organism evidence="6 7">
    <name type="scientific">Vulcanisaeta souniana JCM 11219</name>
    <dbReference type="NCBI Taxonomy" id="1293586"/>
    <lineage>
        <taxon>Archaea</taxon>
        <taxon>Thermoproteota</taxon>
        <taxon>Thermoprotei</taxon>
        <taxon>Thermoproteales</taxon>
        <taxon>Thermoproteaceae</taxon>
        <taxon>Vulcanisaeta</taxon>
    </lineage>
</organism>
<evidence type="ECO:0000256" key="3">
    <source>
        <dbReference type="ARBA" id="ARBA00022729"/>
    </source>
</evidence>
<dbReference type="PANTHER" id="PTHR30290">
    <property type="entry name" value="PERIPLASMIC BINDING COMPONENT OF ABC TRANSPORTER"/>
    <property type="match status" value="1"/>
</dbReference>
<dbReference type="CDD" id="cd08512">
    <property type="entry name" value="PBP2_NikA_DppA_OppA_like_7"/>
    <property type="match status" value="1"/>
</dbReference>
<keyword evidence="3" id="KW-0732">Signal</keyword>
<proteinExistence type="inferred from homology"/>
<dbReference type="SUPFAM" id="SSF53850">
    <property type="entry name" value="Periplasmic binding protein-like II"/>
    <property type="match status" value="1"/>
</dbReference>
<dbReference type="PANTHER" id="PTHR30290:SF9">
    <property type="entry name" value="OLIGOPEPTIDE-BINDING PROTEIN APPA"/>
    <property type="match status" value="1"/>
</dbReference>
<comment type="similarity">
    <text evidence="1">Belongs to the bacterial solute-binding protein 5 family.</text>
</comment>
<gene>
    <name evidence="6" type="ORF">Vsou_01240</name>
</gene>
<keyword evidence="4" id="KW-0812">Transmembrane</keyword>
<feature type="transmembrane region" description="Helical" evidence="4">
    <location>
        <begin position="12"/>
        <end position="32"/>
    </location>
</feature>
<dbReference type="PIRSF" id="PIRSF002741">
    <property type="entry name" value="MppA"/>
    <property type="match status" value="1"/>
</dbReference>
<feature type="domain" description="Solute-binding protein family 5" evidence="5">
    <location>
        <begin position="113"/>
        <end position="564"/>
    </location>
</feature>
<dbReference type="Gene3D" id="3.40.190.10">
    <property type="entry name" value="Periplasmic binding protein-like II"/>
    <property type="match status" value="1"/>
</dbReference>
<dbReference type="Proteomes" id="UP001060771">
    <property type="component" value="Chromosome"/>
</dbReference>
<name>A0ABM8BJA2_9CREN</name>
<keyword evidence="7" id="KW-1185">Reference proteome</keyword>
<keyword evidence="4" id="KW-1133">Transmembrane helix</keyword>
<evidence type="ECO:0000256" key="2">
    <source>
        <dbReference type="ARBA" id="ARBA00022448"/>
    </source>
</evidence>
<evidence type="ECO:0000256" key="4">
    <source>
        <dbReference type="SAM" id="Phobius"/>
    </source>
</evidence>
<evidence type="ECO:0000313" key="6">
    <source>
        <dbReference type="EMBL" id="BDR91031.1"/>
    </source>
</evidence>
<dbReference type="InterPro" id="IPR000914">
    <property type="entry name" value="SBP_5_dom"/>
</dbReference>
<evidence type="ECO:0000256" key="1">
    <source>
        <dbReference type="ARBA" id="ARBA00005695"/>
    </source>
</evidence>
<evidence type="ECO:0000313" key="7">
    <source>
        <dbReference type="Proteomes" id="UP001060771"/>
    </source>
</evidence>
<protein>
    <submittedName>
        <fullName evidence="6">Peptide ABC transporter permease</fullName>
    </submittedName>
</protein>